<reference evidence="12" key="1">
    <citation type="submission" date="2021-02" db="EMBL/GenBank/DDBJ databases">
        <authorList>
            <person name="Nowell W R."/>
        </authorList>
    </citation>
    <scope>NUCLEOTIDE SEQUENCE</scope>
</reference>
<dbReference type="Pfam" id="PF01129">
    <property type="entry name" value="ART"/>
    <property type="match status" value="1"/>
</dbReference>
<keyword evidence="6 10" id="KW-0808">Transferase</keyword>
<name>A0A819NTB1_9BILA</name>
<evidence type="ECO:0000313" key="12">
    <source>
        <dbReference type="EMBL" id="CAF3999434.1"/>
    </source>
</evidence>
<dbReference type="Proteomes" id="UP000663844">
    <property type="component" value="Unassembled WGS sequence"/>
</dbReference>
<comment type="similarity">
    <text evidence="2 10">Belongs to the Arg-specific ADP-ribosyltransferase family.</text>
</comment>
<dbReference type="InterPro" id="IPR050999">
    <property type="entry name" value="ADP-ribosyltransferase_ARG"/>
</dbReference>
<dbReference type="AlphaFoldDB" id="A0A819NTB1"/>
<dbReference type="PANTHER" id="PTHR10339:SF25">
    <property type="entry name" value="SECRETED EXOENZYME S"/>
    <property type="match status" value="1"/>
</dbReference>
<dbReference type="PROSITE" id="PS51996">
    <property type="entry name" value="TR_MART"/>
    <property type="match status" value="1"/>
</dbReference>
<evidence type="ECO:0000256" key="4">
    <source>
        <dbReference type="ARBA" id="ARBA00022656"/>
    </source>
</evidence>
<evidence type="ECO:0000256" key="3">
    <source>
        <dbReference type="ARBA" id="ARBA00022525"/>
    </source>
</evidence>
<organism evidence="12 13">
    <name type="scientific">Adineta steineri</name>
    <dbReference type="NCBI Taxonomy" id="433720"/>
    <lineage>
        <taxon>Eukaryota</taxon>
        <taxon>Metazoa</taxon>
        <taxon>Spiralia</taxon>
        <taxon>Gnathifera</taxon>
        <taxon>Rotifera</taxon>
        <taxon>Eurotatoria</taxon>
        <taxon>Bdelloidea</taxon>
        <taxon>Adinetida</taxon>
        <taxon>Adinetidae</taxon>
        <taxon>Adineta</taxon>
    </lineage>
</organism>
<proteinExistence type="inferred from homology"/>
<dbReference type="GO" id="GO:0016779">
    <property type="term" value="F:nucleotidyltransferase activity"/>
    <property type="evidence" value="ECO:0007669"/>
    <property type="project" value="UniProtKB-KW"/>
</dbReference>
<sequence length="429" mass="48621">MSHSGDRFTDIELENKRLPACCGYITWKLLSLRDAMKELQGFLQEINYFVKEAKKHCSYPNDDNLTKDESAAIYIYTMEISDDSCVYRILNETLRLEDRTKVRPWFGYLKLLHSATSKLPTLKGTIWRGINKDVTMHFKKGQKITWWSISSCSTSLDVISSFLNKSSPSTLFNIECLNGKSISSYTCYPNDKEVILMPGTVFEVVSNPSNRRHEPNTIYLKEVSDDDDDDDEPPRSSTSSPPPIPPRQPRPSSPPPIPPRQPRPSTAPPIPLRQPRSSAPPRHDNSADLILQYFYMSSLANAKHNTTANSDYNINITNLPGYKATLYERNIKCFKGIDGSRNPMIHKDIFGEKTVKDTGKDNDKRASLLNNLKKGQVNGKGYVIDSIRSAIYPFYSTDNYSDAIITACYLGNETDTTNCWKKIETLNVE</sequence>
<evidence type="ECO:0000256" key="9">
    <source>
        <dbReference type="ARBA" id="ARBA00047597"/>
    </source>
</evidence>
<protein>
    <recommendedName>
        <fullName evidence="10">NAD(P)(+)--arginine ADP-ribosyltransferase</fullName>
        <ecNumber evidence="10">2.4.2.31</ecNumber>
    </recommendedName>
    <alternativeName>
        <fullName evidence="10">Mono(ADP-ribosyl)transferase</fullName>
    </alternativeName>
</protein>
<keyword evidence="10" id="KW-0521">NADP</keyword>
<evidence type="ECO:0000256" key="8">
    <source>
        <dbReference type="ARBA" id="ARBA00023026"/>
    </source>
</evidence>
<feature type="compositionally biased region" description="Pro residues" evidence="11">
    <location>
        <begin position="240"/>
        <end position="272"/>
    </location>
</feature>
<comment type="catalytic activity">
    <reaction evidence="9 10">
        <text>L-arginyl-[protein] + NAD(+) = N(omega)-(ADP-D-ribosyl)-L-arginyl-[protein] + nicotinamide + H(+)</text>
        <dbReference type="Rhea" id="RHEA:19149"/>
        <dbReference type="Rhea" id="RHEA-COMP:10532"/>
        <dbReference type="Rhea" id="RHEA-COMP:15087"/>
        <dbReference type="ChEBI" id="CHEBI:15378"/>
        <dbReference type="ChEBI" id="CHEBI:17154"/>
        <dbReference type="ChEBI" id="CHEBI:29965"/>
        <dbReference type="ChEBI" id="CHEBI:57540"/>
        <dbReference type="ChEBI" id="CHEBI:142554"/>
        <dbReference type="EC" id="2.4.2.31"/>
    </reaction>
</comment>
<dbReference type="PANTHER" id="PTHR10339">
    <property type="entry name" value="ADP-RIBOSYLTRANSFERASE"/>
    <property type="match status" value="1"/>
</dbReference>
<keyword evidence="7" id="KW-0548">Nucleotidyltransferase</keyword>
<evidence type="ECO:0000313" key="13">
    <source>
        <dbReference type="Proteomes" id="UP000663844"/>
    </source>
</evidence>
<evidence type="ECO:0000256" key="6">
    <source>
        <dbReference type="ARBA" id="ARBA00022679"/>
    </source>
</evidence>
<dbReference type="InterPro" id="IPR036705">
    <property type="entry name" value="Ribosyl_crysJ1_sf"/>
</dbReference>
<dbReference type="GO" id="GO:0106274">
    <property type="term" value="F:NAD+-protein-arginine ADP-ribosyltransferase activity"/>
    <property type="evidence" value="ECO:0007669"/>
    <property type="project" value="UniProtKB-EC"/>
</dbReference>
<dbReference type="SUPFAM" id="SSF101478">
    <property type="entry name" value="ADP-ribosylglycohydrolase"/>
    <property type="match status" value="1"/>
</dbReference>
<dbReference type="EMBL" id="CAJOAZ010003309">
    <property type="protein sequence ID" value="CAF3999434.1"/>
    <property type="molecule type" value="Genomic_DNA"/>
</dbReference>
<keyword evidence="10" id="KW-0520">NAD</keyword>
<dbReference type="SUPFAM" id="SSF56399">
    <property type="entry name" value="ADP-ribosylation"/>
    <property type="match status" value="1"/>
</dbReference>
<dbReference type="GO" id="GO:0003950">
    <property type="term" value="F:NAD+ poly-ADP-ribosyltransferase activity"/>
    <property type="evidence" value="ECO:0007669"/>
    <property type="project" value="TreeGrafter"/>
</dbReference>
<evidence type="ECO:0000256" key="1">
    <source>
        <dbReference type="ARBA" id="ARBA00004613"/>
    </source>
</evidence>
<gene>
    <name evidence="12" type="ORF">OXD698_LOCUS29430</name>
</gene>
<comment type="caution">
    <text evidence="12">The sequence shown here is derived from an EMBL/GenBank/DDBJ whole genome shotgun (WGS) entry which is preliminary data.</text>
</comment>
<keyword evidence="3" id="KW-0964">Secreted</keyword>
<dbReference type="Gene3D" id="1.10.4080.10">
    <property type="entry name" value="ADP-ribosylation/Crystallin J1"/>
    <property type="match status" value="1"/>
</dbReference>
<dbReference type="InterPro" id="IPR000768">
    <property type="entry name" value="ART"/>
</dbReference>
<dbReference type="EC" id="2.4.2.31" evidence="10"/>
<keyword evidence="4" id="KW-0800">Toxin</keyword>
<dbReference type="GO" id="GO:0090729">
    <property type="term" value="F:toxin activity"/>
    <property type="evidence" value="ECO:0007669"/>
    <property type="project" value="UniProtKB-KW"/>
</dbReference>
<dbReference type="Gene3D" id="3.90.176.10">
    <property type="entry name" value="Toxin ADP-ribosyltransferase, Chain A, domain 1"/>
    <property type="match status" value="1"/>
</dbReference>
<dbReference type="GO" id="GO:0005576">
    <property type="term" value="C:extracellular region"/>
    <property type="evidence" value="ECO:0007669"/>
    <property type="project" value="UniProtKB-SubCell"/>
</dbReference>
<evidence type="ECO:0000256" key="11">
    <source>
        <dbReference type="SAM" id="MobiDB-lite"/>
    </source>
</evidence>
<keyword evidence="8" id="KW-0843">Virulence</keyword>
<accession>A0A819NTB1</accession>
<keyword evidence="5 10" id="KW-0328">Glycosyltransferase</keyword>
<feature type="region of interest" description="Disordered" evidence="11">
    <location>
        <begin position="206"/>
        <end position="284"/>
    </location>
</feature>
<evidence type="ECO:0000256" key="2">
    <source>
        <dbReference type="ARBA" id="ARBA00009558"/>
    </source>
</evidence>
<evidence type="ECO:0000256" key="5">
    <source>
        <dbReference type="ARBA" id="ARBA00022676"/>
    </source>
</evidence>
<comment type="subcellular location">
    <subcellularLocation>
        <location evidence="1">Secreted</location>
    </subcellularLocation>
</comment>
<evidence type="ECO:0000256" key="7">
    <source>
        <dbReference type="ARBA" id="ARBA00022695"/>
    </source>
</evidence>
<evidence type="ECO:0000256" key="10">
    <source>
        <dbReference type="RuleBase" id="RU361228"/>
    </source>
</evidence>